<feature type="region of interest" description="Disordered" evidence="1">
    <location>
        <begin position="305"/>
        <end position="341"/>
    </location>
</feature>
<name>A0ABN9SMP3_9DINO</name>
<reference evidence="2" key="1">
    <citation type="submission" date="2023-10" db="EMBL/GenBank/DDBJ databases">
        <authorList>
            <person name="Chen Y."/>
            <person name="Shah S."/>
            <person name="Dougan E. K."/>
            <person name="Thang M."/>
            <person name="Chan C."/>
        </authorList>
    </citation>
    <scope>NUCLEOTIDE SEQUENCE [LARGE SCALE GENOMIC DNA]</scope>
</reference>
<evidence type="ECO:0000313" key="3">
    <source>
        <dbReference type="Proteomes" id="UP001189429"/>
    </source>
</evidence>
<comment type="caution">
    <text evidence="2">The sequence shown here is derived from an EMBL/GenBank/DDBJ whole genome shotgun (WGS) entry which is preliminary data.</text>
</comment>
<organism evidence="2 3">
    <name type="scientific">Prorocentrum cordatum</name>
    <dbReference type="NCBI Taxonomy" id="2364126"/>
    <lineage>
        <taxon>Eukaryota</taxon>
        <taxon>Sar</taxon>
        <taxon>Alveolata</taxon>
        <taxon>Dinophyceae</taxon>
        <taxon>Prorocentrales</taxon>
        <taxon>Prorocentraceae</taxon>
        <taxon>Prorocentrum</taxon>
    </lineage>
</organism>
<feature type="region of interest" description="Disordered" evidence="1">
    <location>
        <begin position="357"/>
        <end position="397"/>
    </location>
</feature>
<accession>A0ABN9SMP3</accession>
<evidence type="ECO:0000313" key="2">
    <source>
        <dbReference type="EMBL" id="CAK0832988.1"/>
    </source>
</evidence>
<feature type="compositionally biased region" description="Acidic residues" evidence="1">
    <location>
        <begin position="317"/>
        <end position="339"/>
    </location>
</feature>
<keyword evidence="3" id="KW-1185">Reference proteome</keyword>
<proteinExistence type="predicted"/>
<sequence>MCLSSQSQTDALQRLVVAEAEADQLGAEVHLSNLGMMNSSAYGDLWNRLVSDAGLQPPEEAVLFDLTIVRKSHHRLTEFLKGKTKLSGVAKFLANHDKPGTVRFPVVNLLSSNPPLSVWRFSRLTSGMNIFERVLLMLDFHPLVQMRGAEGVLAQAKKMHLDFWSKVNYTNSQDKSRFDKGLLASAWANQCSDMCEFFPSDAIPEEDPENPLPDSLYIMLYLMRVRDLMEHSGASPNQTYQPECESRLRERALKVDMISMIHQKFWPEPDSQRYFDLGWLQQECDYFVSKYYDVDAMQVEAGEPGPAVATVGGAGQGDEDEWEEVGADDDEGQADEPEEVAQAAVPVLKRALKPWAQPAGVSSVKGKAGKGASKQQAGKGPGGKAKGGKSADKSKQC</sequence>
<dbReference type="EMBL" id="CAUYUJ010011971">
    <property type="protein sequence ID" value="CAK0832988.1"/>
    <property type="molecule type" value="Genomic_DNA"/>
</dbReference>
<protein>
    <submittedName>
        <fullName evidence="2">Uncharacterized protein</fullName>
    </submittedName>
</protein>
<evidence type="ECO:0000256" key="1">
    <source>
        <dbReference type="SAM" id="MobiDB-lite"/>
    </source>
</evidence>
<gene>
    <name evidence="2" type="ORF">PCOR1329_LOCUS30824</name>
</gene>
<dbReference type="Proteomes" id="UP001189429">
    <property type="component" value="Unassembled WGS sequence"/>
</dbReference>
<feature type="compositionally biased region" description="Low complexity" evidence="1">
    <location>
        <begin position="359"/>
        <end position="378"/>
    </location>
</feature>